<dbReference type="PANTHER" id="PTHR33337">
    <property type="entry name" value="GFA DOMAIN-CONTAINING PROTEIN"/>
    <property type="match status" value="1"/>
</dbReference>
<reference evidence="6" key="1">
    <citation type="journal article" date="2017" name="MBio">
        <title>Type VI secretion-mediated competition in the bee gut microbiome.</title>
        <authorList>
            <person name="Steele M.I."/>
            <person name="Kwong W.K."/>
            <person name="Powell J.E."/>
            <person name="Whiteley M."/>
            <person name="Moran N.A."/>
        </authorList>
    </citation>
    <scope>NUCLEOTIDE SEQUENCE [LARGE SCALE GENOMIC DNA]</scope>
    <source>
        <strain evidence="6">WkB273</strain>
    </source>
</reference>
<dbReference type="PROSITE" id="PS51891">
    <property type="entry name" value="CENP_V_GFA"/>
    <property type="match status" value="1"/>
</dbReference>
<dbReference type="AlphaFoldDB" id="A0A2N9X4M0"/>
<evidence type="ECO:0000256" key="2">
    <source>
        <dbReference type="ARBA" id="ARBA00022723"/>
    </source>
</evidence>
<dbReference type="Proteomes" id="UP000230202">
    <property type="component" value="Unassembled WGS sequence"/>
</dbReference>
<evidence type="ECO:0000256" key="3">
    <source>
        <dbReference type="ARBA" id="ARBA00022833"/>
    </source>
</evidence>
<name>A0A2N9X4M0_9NEIS</name>
<accession>A0A2N9X4M0</accession>
<gene>
    <name evidence="6" type="ORF">BHC54_06070</name>
</gene>
<dbReference type="GO" id="GO:0016846">
    <property type="term" value="F:carbon-sulfur lyase activity"/>
    <property type="evidence" value="ECO:0007669"/>
    <property type="project" value="InterPro"/>
</dbReference>
<dbReference type="Gene3D" id="3.90.1590.10">
    <property type="entry name" value="glutathione-dependent formaldehyde- activating enzyme (gfa)"/>
    <property type="match status" value="1"/>
</dbReference>
<keyword evidence="4" id="KW-0456">Lyase</keyword>
<evidence type="ECO:0000256" key="1">
    <source>
        <dbReference type="ARBA" id="ARBA00005495"/>
    </source>
</evidence>
<evidence type="ECO:0000313" key="7">
    <source>
        <dbReference type="Proteomes" id="UP000230202"/>
    </source>
</evidence>
<comment type="caution">
    <text evidence="6">The sequence shown here is derived from an EMBL/GenBank/DDBJ whole genome shotgun (WGS) entry which is preliminary data.</text>
</comment>
<proteinExistence type="inferred from homology"/>
<sequence length="138" mass="16017">MANHTASCLCGKITFSLEMEDYSMSACHCHTCRQWNAGPLMTIMYTGKIQFHNKELITHYQSSEWAERAFCSACGTHLYYRLKHSGRYYIAAWIFKPPLPLNFNLQVYIDNKPDCYTFANQTHNMTEADILKMIADKN</sequence>
<protein>
    <recommendedName>
        <fullName evidence="5">CENP-V/GFA domain-containing protein</fullName>
    </recommendedName>
</protein>
<feature type="domain" description="CENP-V/GFA" evidence="5">
    <location>
        <begin position="4"/>
        <end position="117"/>
    </location>
</feature>
<dbReference type="GO" id="GO:0046872">
    <property type="term" value="F:metal ion binding"/>
    <property type="evidence" value="ECO:0007669"/>
    <property type="project" value="UniProtKB-KW"/>
</dbReference>
<dbReference type="Pfam" id="PF04828">
    <property type="entry name" value="GFA"/>
    <property type="match status" value="1"/>
</dbReference>
<dbReference type="EMBL" id="MEIL01000029">
    <property type="protein sequence ID" value="PIT38123.1"/>
    <property type="molecule type" value="Genomic_DNA"/>
</dbReference>
<evidence type="ECO:0000259" key="5">
    <source>
        <dbReference type="PROSITE" id="PS51891"/>
    </source>
</evidence>
<organism evidence="6 7">
    <name type="scientific">Snodgrassella alvi</name>
    <dbReference type="NCBI Taxonomy" id="1196083"/>
    <lineage>
        <taxon>Bacteria</taxon>
        <taxon>Pseudomonadati</taxon>
        <taxon>Pseudomonadota</taxon>
        <taxon>Betaproteobacteria</taxon>
        <taxon>Neisseriales</taxon>
        <taxon>Neisseriaceae</taxon>
        <taxon>Snodgrassella</taxon>
    </lineage>
</organism>
<dbReference type="InterPro" id="IPR006913">
    <property type="entry name" value="CENP-V/GFA"/>
</dbReference>
<keyword evidence="3" id="KW-0862">Zinc</keyword>
<keyword evidence="7" id="KW-1185">Reference proteome</keyword>
<comment type="similarity">
    <text evidence="1">Belongs to the Gfa family.</text>
</comment>
<dbReference type="InterPro" id="IPR011057">
    <property type="entry name" value="Mss4-like_sf"/>
</dbReference>
<evidence type="ECO:0000313" key="6">
    <source>
        <dbReference type="EMBL" id="PIT38123.1"/>
    </source>
</evidence>
<dbReference type="SUPFAM" id="SSF51316">
    <property type="entry name" value="Mss4-like"/>
    <property type="match status" value="1"/>
</dbReference>
<dbReference type="RefSeq" id="WP_100152155.1">
    <property type="nucleotide sequence ID" value="NZ_MEIL01000029.1"/>
</dbReference>
<dbReference type="PANTHER" id="PTHR33337:SF40">
    <property type="entry name" value="CENP-V_GFA DOMAIN-CONTAINING PROTEIN-RELATED"/>
    <property type="match status" value="1"/>
</dbReference>
<keyword evidence="2" id="KW-0479">Metal-binding</keyword>
<evidence type="ECO:0000256" key="4">
    <source>
        <dbReference type="ARBA" id="ARBA00023239"/>
    </source>
</evidence>